<accession>A0A448Z2S2</accession>
<evidence type="ECO:0000313" key="4">
    <source>
        <dbReference type="Proteomes" id="UP000291116"/>
    </source>
</evidence>
<dbReference type="EMBL" id="CAACVS010000082">
    <property type="protein sequence ID" value="VEU36259.1"/>
    <property type="molecule type" value="Genomic_DNA"/>
</dbReference>
<keyword evidence="2" id="KW-1133">Transmembrane helix</keyword>
<protein>
    <submittedName>
        <fullName evidence="3">Uncharacterized protein</fullName>
    </submittedName>
</protein>
<evidence type="ECO:0000256" key="1">
    <source>
        <dbReference type="SAM" id="MobiDB-lite"/>
    </source>
</evidence>
<feature type="compositionally biased region" description="Polar residues" evidence="1">
    <location>
        <begin position="147"/>
        <end position="156"/>
    </location>
</feature>
<evidence type="ECO:0000256" key="2">
    <source>
        <dbReference type="SAM" id="Phobius"/>
    </source>
</evidence>
<feature type="region of interest" description="Disordered" evidence="1">
    <location>
        <begin position="71"/>
        <end position="157"/>
    </location>
</feature>
<feature type="transmembrane region" description="Helical" evidence="2">
    <location>
        <begin position="268"/>
        <end position="290"/>
    </location>
</feature>
<feature type="compositionally biased region" description="Basic and acidic residues" evidence="1">
    <location>
        <begin position="77"/>
        <end position="100"/>
    </location>
</feature>
<evidence type="ECO:0000313" key="3">
    <source>
        <dbReference type="EMBL" id="VEU36259.1"/>
    </source>
</evidence>
<keyword evidence="2" id="KW-0812">Transmembrane</keyword>
<keyword evidence="4" id="KW-1185">Reference proteome</keyword>
<sequence length="419" mass="45784">MPSWLKGVAKRGKRYGRTEEERRDVNDPFSDLEFNNDGNSNLIRSSSITESYHDGIAPVVIQIDEAIDDEEEQESLLQHRDERQPRVRKREWEQRSHRSIDFAGRTTNGGGRREKQKSSSGAYNNNSGSIDDSSSSTKPSKKAKQSTGTGEPSSGTDCDLEHCCLAEGACLGNAARGETNDDVGDERTEELPVASTTAPGVASSFKNADACIQQIRSAKSRPDPTDDCEATAGTQYSQQQLDTIRELGPIRDKNADQKDRHTFMVKRLYVVVAVACLLLITTIIAVTVAVKRKKANRADLSPSARRSQMKESMVSELNKDSDFETEGSAQNLALDWMANDDPAALPATPVTTELTERFAAATLYFATGGPQEWIDSFGFLSGASICEWNSSGDNTLARIGIFCGESGAVREVKLGKIEN</sequence>
<proteinExistence type="predicted"/>
<feature type="compositionally biased region" description="Low complexity" evidence="1">
    <location>
        <begin position="118"/>
        <end position="138"/>
    </location>
</feature>
<gene>
    <name evidence="3" type="ORF">PSNMU_V1.4_AUG-EV-PASAV3_0029350</name>
</gene>
<organism evidence="3 4">
    <name type="scientific">Pseudo-nitzschia multistriata</name>
    <dbReference type="NCBI Taxonomy" id="183589"/>
    <lineage>
        <taxon>Eukaryota</taxon>
        <taxon>Sar</taxon>
        <taxon>Stramenopiles</taxon>
        <taxon>Ochrophyta</taxon>
        <taxon>Bacillariophyta</taxon>
        <taxon>Bacillariophyceae</taxon>
        <taxon>Bacillariophycidae</taxon>
        <taxon>Bacillariales</taxon>
        <taxon>Bacillariaceae</taxon>
        <taxon>Pseudo-nitzschia</taxon>
    </lineage>
</organism>
<keyword evidence="2" id="KW-0472">Membrane</keyword>
<dbReference type="Proteomes" id="UP000291116">
    <property type="component" value="Unassembled WGS sequence"/>
</dbReference>
<dbReference type="AlphaFoldDB" id="A0A448Z2S2"/>
<feature type="region of interest" description="Disordered" evidence="1">
    <location>
        <begin position="1"/>
        <end position="40"/>
    </location>
</feature>
<feature type="compositionally biased region" description="Basic and acidic residues" evidence="1">
    <location>
        <begin position="16"/>
        <end position="26"/>
    </location>
</feature>
<name>A0A448Z2S2_9STRA</name>
<reference evidence="3 4" key="1">
    <citation type="submission" date="2019-01" db="EMBL/GenBank/DDBJ databases">
        <authorList>
            <person name="Ferrante I. M."/>
        </authorList>
    </citation>
    <scope>NUCLEOTIDE SEQUENCE [LARGE SCALE GENOMIC DNA]</scope>
    <source>
        <strain evidence="3 4">B856</strain>
    </source>
</reference>